<dbReference type="EMBL" id="JAPZBU010000005">
    <property type="protein sequence ID" value="KAJ5403232.1"/>
    <property type="molecule type" value="Genomic_DNA"/>
</dbReference>
<evidence type="ECO:0000313" key="2">
    <source>
        <dbReference type="Proteomes" id="UP001147747"/>
    </source>
</evidence>
<dbReference type="OrthoDB" id="1577640at2759"/>
<dbReference type="AlphaFoldDB" id="A0A9W9W4H7"/>
<evidence type="ECO:0000313" key="1">
    <source>
        <dbReference type="EMBL" id="KAJ5403232.1"/>
    </source>
</evidence>
<keyword evidence="2" id="KW-1185">Reference proteome</keyword>
<accession>A0A9W9W4H7</accession>
<organism evidence="1 2">
    <name type="scientific">Penicillium cosmopolitanum</name>
    <dbReference type="NCBI Taxonomy" id="1131564"/>
    <lineage>
        <taxon>Eukaryota</taxon>
        <taxon>Fungi</taxon>
        <taxon>Dikarya</taxon>
        <taxon>Ascomycota</taxon>
        <taxon>Pezizomycotina</taxon>
        <taxon>Eurotiomycetes</taxon>
        <taxon>Eurotiomycetidae</taxon>
        <taxon>Eurotiales</taxon>
        <taxon>Aspergillaceae</taxon>
        <taxon>Penicillium</taxon>
    </lineage>
</organism>
<gene>
    <name evidence="1" type="ORF">N7509_003103</name>
</gene>
<comment type="caution">
    <text evidence="1">The sequence shown here is derived from an EMBL/GenBank/DDBJ whole genome shotgun (WGS) entry which is preliminary data.</text>
</comment>
<reference evidence="1" key="1">
    <citation type="submission" date="2022-12" db="EMBL/GenBank/DDBJ databases">
        <authorList>
            <person name="Petersen C."/>
        </authorList>
    </citation>
    <scope>NUCLEOTIDE SEQUENCE</scope>
    <source>
        <strain evidence="1">IBT 29677</strain>
    </source>
</reference>
<dbReference type="Proteomes" id="UP001147747">
    <property type="component" value="Unassembled WGS sequence"/>
</dbReference>
<dbReference type="RefSeq" id="XP_056490474.1">
    <property type="nucleotide sequence ID" value="XM_056627740.1"/>
</dbReference>
<dbReference type="GeneID" id="81366720"/>
<sequence>MLLVDRNGITIEVNDPDSVMLTIFKLIRCAVGKPAPGKICVSNLEYQPTADSFFLDSLEELPTSPGDNVCWKDLFEEAIVITGPDVQYHKPGRGLELDLGAMLQLSAVKYPVLVDSGIVLLGYSTALIPIREIDDETIL</sequence>
<proteinExistence type="predicted"/>
<reference evidence="1" key="2">
    <citation type="journal article" date="2023" name="IMA Fungus">
        <title>Comparative genomic study of the Penicillium genus elucidates a diverse pangenome and 15 lateral gene transfer events.</title>
        <authorList>
            <person name="Petersen C."/>
            <person name="Sorensen T."/>
            <person name="Nielsen M.R."/>
            <person name="Sondergaard T.E."/>
            <person name="Sorensen J.L."/>
            <person name="Fitzpatrick D.A."/>
            <person name="Frisvad J.C."/>
            <person name="Nielsen K.L."/>
        </authorList>
    </citation>
    <scope>NUCLEOTIDE SEQUENCE</scope>
    <source>
        <strain evidence="1">IBT 29677</strain>
    </source>
</reference>
<name>A0A9W9W4H7_9EURO</name>
<protein>
    <submittedName>
        <fullName evidence="1">Uncharacterized protein</fullName>
    </submittedName>
</protein>